<keyword evidence="3" id="KW-1185">Reference proteome</keyword>
<feature type="region of interest" description="Disordered" evidence="1">
    <location>
        <begin position="1"/>
        <end position="61"/>
    </location>
</feature>
<feature type="compositionally biased region" description="Acidic residues" evidence="1">
    <location>
        <begin position="331"/>
        <end position="340"/>
    </location>
</feature>
<evidence type="ECO:0000313" key="2">
    <source>
        <dbReference type="EMBL" id="PPQ83198.1"/>
    </source>
</evidence>
<feature type="compositionally biased region" description="Gly residues" evidence="1">
    <location>
        <begin position="706"/>
        <end position="720"/>
    </location>
</feature>
<proteinExistence type="predicted"/>
<gene>
    <name evidence="2" type="ORF">CVT25_004256</name>
</gene>
<dbReference type="Proteomes" id="UP000283269">
    <property type="component" value="Unassembled WGS sequence"/>
</dbReference>
<evidence type="ECO:0000256" key="1">
    <source>
        <dbReference type="SAM" id="MobiDB-lite"/>
    </source>
</evidence>
<feature type="compositionally biased region" description="Pro residues" evidence="1">
    <location>
        <begin position="23"/>
        <end position="33"/>
    </location>
</feature>
<comment type="caution">
    <text evidence="2">The sequence shown here is derived from an EMBL/GenBank/DDBJ whole genome shotgun (WGS) entry which is preliminary data.</text>
</comment>
<feature type="compositionally biased region" description="Polar residues" evidence="1">
    <location>
        <begin position="46"/>
        <end position="58"/>
    </location>
</feature>
<sequence length="839" mass="90343">MPPPSRPAPLSSVKTRPKAKVVPPKPELKPTPPATTRTARARKPQLNGSYQSISTSLSDHPRTDPVNALTVLLKLLTSLPTRIGGCQFKLTPAEHALSIHLVSVLDPFVYHGVRVLSPNMILTGATDNSAVISSPGLGLIQQPTEIIDAILSHVDSRKDLVNFGLGCKRLYDIVFPRHFEYRVIRCKVSSIGVWNHLTTHRSLARNVRKLEIIDERTPASSNAVHNGPHRPSTMLIPRTIMQSSSSATLGGGTDLESTDDELRMHTKQERYLASALLRMTGLKEFKWSCNHSPISIARVWPALMMRAEHLRSVEICDNLVFGPRSGLWAGVDEESEEESSGSEGVNDSRRNANRGLIRTRVSANGLSAMESVVFRSTPHSYGASKLPELTRISAMLYQCSNLKAWFYPQGTFILNNTNNIEIAYITPRTSGGTAQAHMVMPNATVIQRARPLADDFLANSLVDTLPRFALLTHLTLTNLRCISPAAPSAFLAAHTMLEVLHLDVVIQSGGNGNGIANGNGNGSSPLKLPAGSLPHLREIKASRDVINAILQCPPLPGEARPRPLEIIKGFKLSGHIPAQSNSNALSMGPDAAFMHNLKHTGAGAGIRRVELLGWHDIDEVKRLVGCLPGVQYLDVGRRIGASGERNGGSGGVVERNMLEWTDLMATLPDLVSMHGVRFFYEVSSVAGSGPGAGGVSGSGMTTSNTGAGGNTGTGGGGGGQAAHAHVYHIHDTADSTSNSPSTHGNPITLVSIPPLPHISPNISMMERSRLRKNDEIASLLAWKCRKLRRVDHWETAPGAGAGGDRKVVVLVRDGNTAGDGEGVKERESKVRWEVRKVKV</sequence>
<dbReference type="EMBL" id="NHYD01003034">
    <property type="protein sequence ID" value="PPQ83198.1"/>
    <property type="molecule type" value="Genomic_DNA"/>
</dbReference>
<accession>A0A409WXF2</accession>
<organism evidence="2 3">
    <name type="scientific">Psilocybe cyanescens</name>
    <dbReference type="NCBI Taxonomy" id="93625"/>
    <lineage>
        <taxon>Eukaryota</taxon>
        <taxon>Fungi</taxon>
        <taxon>Dikarya</taxon>
        <taxon>Basidiomycota</taxon>
        <taxon>Agaricomycotina</taxon>
        <taxon>Agaricomycetes</taxon>
        <taxon>Agaricomycetidae</taxon>
        <taxon>Agaricales</taxon>
        <taxon>Agaricineae</taxon>
        <taxon>Strophariaceae</taxon>
        <taxon>Psilocybe</taxon>
    </lineage>
</organism>
<dbReference type="AlphaFoldDB" id="A0A409WXF2"/>
<protein>
    <recommendedName>
        <fullName evidence="4">F-box domain-containing protein</fullName>
    </recommendedName>
</protein>
<reference evidence="2 3" key="1">
    <citation type="journal article" date="2018" name="Evol. Lett.">
        <title>Horizontal gene cluster transfer increased hallucinogenic mushroom diversity.</title>
        <authorList>
            <person name="Reynolds H.T."/>
            <person name="Vijayakumar V."/>
            <person name="Gluck-Thaler E."/>
            <person name="Korotkin H.B."/>
            <person name="Matheny P.B."/>
            <person name="Slot J.C."/>
        </authorList>
    </citation>
    <scope>NUCLEOTIDE SEQUENCE [LARGE SCALE GENOMIC DNA]</scope>
    <source>
        <strain evidence="2 3">2631</strain>
    </source>
</reference>
<name>A0A409WXF2_PSICY</name>
<evidence type="ECO:0008006" key="4">
    <source>
        <dbReference type="Google" id="ProtNLM"/>
    </source>
</evidence>
<dbReference type="STRING" id="93625.A0A409WXF2"/>
<dbReference type="OrthoDB" id="3270296at2759"/>
<evidence type="ECO:0000313" key="3">
    <source>
        <dbReference type="Proteomes" id="UP000283269"/>
    </source>
</evidence>
<feature type="region of interest" description="Disordered" evidence="1">
    <location>
        <begin position="692"/>
        <end position="721"/>
    </location>
</feature>
<feature type="region of interest" description="Disordered" evidence="1">
    <location>
        <begin position="331"/>
        <end position="353"/>
    </location>
</feature>
<dbReference type="InParanoid" id="A0A409WXF2"/>